<dbReference type="Proteomes" id="UP000076727">
    <property type="component" value="Unassembled WGS sequence"/>
</dbReference>
<dbReference type="STRING" id="1314783.A0A165MUW1"/>
<comment type="similarity">
    <text evidence="2">Belongs to the TMEM97/sigma-2 receptor family.</text>
</comment>
<evidence type="ECO:0000256" key="1">
    <source>
        <dbReference type="ARBA" id="ARBA00004477"/>
    </source>
</evidence>
<evidence type="ECO:0000256" key="4">
    <source>
        <dbReference type="ARBA" id="ARBA00022824"/>
    </source>
</evidence>
<evidence type="ECO:0000256" key="2">
    <source>
        <dbReference type="ARBA" id="ARBA00009096"/>
    </source>
</evidence>
<dbReference type="InterPro" id="IPR033118">
    <property type="entry name" value="EXPERA"/>
</dbReference>
<evidence type="ECO:0000313" key="11">
    <source>
        <dbReference type="Proteomes" id="UP000076727"/>
    </source>
</evidence>
<feature type="transmembrane region" description="Helical" evidence="8">
    <location>
        <begin position="153"/>
        <end position="175"/>
    </location>
</feature>
<dbReference type="PROSITE" id="PS51751">
    <property type="entry name" value="EXPERA"/>
    <property type="match status" value="1"/>
</dbReference>
<keyword evidence="3 7" id="KW-0812">Transmembrane</keyword>
<evidence type="ECO:0000313" key="10">
    <source>
        <dbReference type="EMBL" id="KZT66157.1"/>
    </source>
</evidence>
<evidence type="ECO:0000256" key="5">
    <source>
        <dbReference type="ARBA" id="ARBA00022989"/>
    </source>
</evidence>
<dbReference type="Pfam" id="PF05241">
    <property type="entry name" value="EBP"/>
    <property type="match status" value="1"/>
</dbReference>
<organism evidence="10 11">
    <name type="scientific">Daedalea quercina L-15889</name>
    <dbReference type="NCBI Taxonomy" id="1314783"/>
    <lineage>
        <taxon>Eukaryota</taxon>
        <taxon>Fungi</taxon>
        <taxon>Dikarya</taxon>
        <taxon>Basidiomycota</taxon>
        <taxon>Agaricomycotina</taxon>
        <taxon>Agaricomycetes</taxon>
        <taxon>Polyporales</taxon>
        <taxon>Fomitopsis</taxon>
    </lineage>
</organism>
<dbReference type="PANTHER" id="PTHR31204">
    <property type="entry name" value="SIGMA INTRACELLULAR RECEPTOR 2"/>
    <property type="match status" value="1"/>
</dbReference>
<sequence length="194" mass="21447">MSRRPLTSRPLDLIYFSFFFMHTFATVVVDLQAIYPPHLIPGAMKGVVDYYLTTYNDPLIGGVMGFFGPAKADALNWFRTFVTMEAFFQLPVFLLGMRGLYKDSRAIYVLLLAYAASATTTTLPCLTTILATPVTPVSSADPSSISVSPEQRLSLLTSYVPFLVVPLLMTVDMGFRVLSLVRVGSAAAEREKRK</sequence>
<dbReference type="GO" id="GO:0005789">
    <property type="term" value="C:endoplasmic reticulum membrane"/>
    <property type="evidence" value="ECO:0007669"/>
    <property type="project" value="UniProtKB-SubCell"/>
</dbReference>
<protein>
    <recommendedName>
        <fullName evidence="9">EXPERA domain-containing protein</fullName>
    </recommendedName>
</protein>
<feature type="domain" description="EXPERA" evidence="9">
    <location>
        <begin position="11"/>
        <end position="170"/>
    </location>
</feature>
<comment type="subcellular location">
    <subcellularLocation>
        <location evidence="1">Endoplasmic reticulum membrane</location>
        <topology evidence="1">Multi-pass membrane protein</topology>
    </subcellularLocation>
</comment>
<dbReference type="InterPro" id="IPR016964">
    <property type="entry name" value="Sigma2_recept"/>
</dbReference>
<keyword evidence="11" id="KW-1185">Reference proteome</keyword>
<name>A0A165MUW1_9APHY</name>
<feature type="transmembrane region" description="Helical" evidence="8">
    <location>
        <begin position="77"/>
        <end position="95"/>
    </location>
</feature>
<accession>A0A165MUW1</accession>
<gene>
    <name evidence="10" type="ORF">DAEQUDRAFT_715483</name>
</gene>
<evidence type="ECO:0000256" key="3">
    <source>
        <dbReference type="ARBA" id="ARBA00022692"/>
    </source>
</evidence>
<dbReference type="PANTHER" id="PTHR31204:SF1">
    <property type="entry name" value="SIGMA INTRACELLULAR RECEPTOR 2"/>
    <property type="match status" value="1"/>
</dbReference>
<proteinExistence type="inferred from homology"/>
<dbReference type="EMBL" id="KV429094">
    <property type="protein sequence ID" value="KZT66157.1"/>
    <property type="molecule type" value="Genomic_DNA"/>
</dbReference>
<evidence type="ECO:0000259" key="9">
    <source>
        <dbReference type="PROSITE" id="PS51751"/>
    </source>
</evidence>
<keyword evidence="4" id="KW-0256">Endoplasmic reticulum</keyword>
<keyword evidence="5 7" id="KW-1133">Transmembrane helix</keyword>
<dbReference type="InterPro" id="IPR051987">
    <property type="entry name" value="Sigma-2_receptor-like"/>
</dbReference>
<evidence type="ECO:0000256" key="6">
    <source>
        <dbReference type="ARBA" id="ARBA00023136"/>
    </source>
</evidence>
<dbReference type="OrthoDB" id="433124at2759"/>
<keyword evidence="6 7" id="KW-0472">Membrane</keyword>
<evidence type="ECO:0000256" key="8">
    <source>
        <dbReference type="SAM" id="Phobius"/>
    </source>
</evidence>
<reference evidence="10 11" key="1">
    <citation type="journal article" date="2016" name="Mol. Biol. Evol.">
        <title>Comparative Genomics of Early-Diverging Mushroom-Forming Fungi Provides Insights into the Origins of Lignocellulose Decay Capabilities.</title>
        <authorList>
            <person name="Nagy L.G."/>
            <person name="Riley R."/>
            <person name="Tritt A."/>
            <person name="Adam C."/>
            <person name="Daum C."/>
            <person name="Floudas D."/>
            <person name="Sun H."/>
            <person name="Yadav J.S."/>
            <person name="Pangilinan J."/>
            <person name="Larsson K.H."/>
            <person name="Matsuura K."/>
            <person name="Barry K."/>
            <person name="Labutti K."/>
            <person name="Kuo R."/>
            <person name="Ohm R.A."/>
            <person name="Bhattacharya S.S."/>
            <person name="Shirouzu T."/>
            <person name="Yoshinaga Y."/>
            <person name="Martin F.M."/>
            <person name="Grigoriev I.V."/>
            <person name="Hibbett D.S."/>
        </authorList>
    </citation>
    <scope>NUCLEOTIDE SEQUENCE [LARGE SCALE GENOMIC DNA]</scope>
    <source>
        <strain evidence="10 11">L-15889</strain>
    </source>
</reference>
<dbReference type="PIRSF" id="PIRSF031032">
    <property type="entry name" value="TMP_97_prd"/>
    <property type="match status" value="1"/>
</dbReference>
<dbReference type="AlphaFoldDB" id="A0A165MUW1"/>
<evidence type="ECO:0000256" key="7">
    <source>
        <dbReference type="PROSITE-ProRule" id="PRU01087"/>
    </source>
</evidence>
<feature type="transmembrane region" description="Helical" evidence="8">
    <location>
        <begin position="107"/>
        <end position="133"/>
    </location>
</feature>
<feature type="transmembrane region" description="Helical" evidence="8">
    <location>
        <begin position="12"/>
        <end position="35"/>
    </location>
</feature>